<dbReference type="SUPFAM" id="SSF55961">
    <property type="entry name" value="Bet v1-like"/>
    <property type="match status" value="1"/>
</dbReference>
<dbReference type="Gene3D" id="3.30.530.20">
    <property type="match status" value="1"/>
</dbReference>
<dbReference type="InterPro" id="IPR019639">
    <property type="entry name" value="DUF2505"/>
</dbReference>
<keyword evidence="2" id="KW-1185">Reference proteome</keyword>
<evidence type="ECO:0000313" key="1">
    <source>
        <dbReference type="EMBL" id="NYF99146.1"/>
    </source>
</evidence>
<comment type="caution">
    <text evidence="1">The sequence shown here is derived from an EMBL/GenBank/DDBJ whole genome shotgun (WGS) entry which is preliminary data.</text>
</comment>
<dbReference type="EMBL" id="JACCAE010000001">
    <property type="protein sequence ID" value="NYF99146.1"/>
    <property type="molecule type" value="Genomic_DNA"/>
</dbReference>
<evidence type="ECO:0000313" key="2">
    <source>
        <dbReference type="Proteomes" id="UP000554054"/>
    </source>
</evidence>
<evidence type="ECO:0008006" key="3">
    <source>
        <dbReference type="Google" id="ProtNLM"/>
    </source>
</evidence>
<proteinExistence type="predicted"/>
<dbReference type="RefSeq" id="WP_185991885.1">
    <property type="nucleotide sequence ID" value="NZ_JACCAE010000001.1"/>
</dbReference>
<dbReference type="Pfam" id="PF10698">
    <property type="entry name" value="DUF2505"/>
    <property type="match status" value="1"/>
</dbReference>
<organism evidence="1 2">
    <name type="scientific">Janibacter cremeus</name>
    <dbReference type="NCBI Taxonomy" id="1285192"/>
    <lineage>
        <taxon>Bacteria</taxon>
        <taxon>Bacillati</taxon>
        <taxon>Actinomycetota</taxon>
        <taxon>Actinomycetes</taxon>
        <taxon>Micrococcales</taxon>
        <taxon>Intrasporangiaceae</taxon>
        <taxon>Janibacter</taxon>
    </lineage>
</organism>
<dbReference type="InterPro" id="IPR023393">
    <property type="entry name" value="START-like_dom_sf"/>
</dbReference>
<dbReference type="Proteomes" id="UP000554054">
    <property type="component" value="Unassembled WGS sequence"/>
</dbReference>
<gene>
    <name evidence="1" type="ORF">BJY20_002538</name>
</gene>
<dbReference type="AlphaFoldDB" id="A0A852VS98"/>
<accession>A0A852VS98</accession>
<sequence length="162" mass="17273">MKISRTTYFDAGVEDVFAVIASEDHQRAKVATRLGRSSATATDLGGGRTDVRTERVLPTHGMPAAVSSLVGDTLTVTEEQTWRPAGPDGSRTADLGIRVAGAPVQLRGTVTLSPAGEGSHLVVDADLTCSVPILGRKIESAAKPTIEETFDHEVRLLRERLR</sequence>
<reference evidence="1 2" key="1">
    <citation type="submission" date="2020-07" db="EMBL/GenBank/DDBJ databases">
        <title>Sequencing the genomes of 1000 actinobacteria strains.</title>
        <authorList>
            <person name="Klenk H.-P."/>
        </authorList>
    </citation>
    <scope>NUCLEOTIDE SEQUENCE [LARGE SCALE GENOMIC DNA]</scope>
    <source>
        <strain evidence="1 2">DSM 26154</strain>
    </source>
</reference>
<protein>
    <recommendedName>
        <fullName evidence="3">DUF2505 domain-containing protein</fullName>
    </recommendedName>
</protein>
<name>A0A852VS98_9MICO</name>